<evidence type="ECO:0000313" key="4">
    <source>
        <dbReference type="Proteomes" id="UP001152607"/>
    </source>
</evidence>
<evidence type="ECO:0008006" key="5">
    <source>
        <dbReference type="Google" id="ProtNLM"/>
    </source>
</evidence>
<dbReference type="PANTHER" id="PTHR33604">
    <property type="entry name" value="OSJNBA0004B13.7 PROTEIN"/>
    <property type="match status" value="1"/>
</dbReference>
<keyword evidence="2" id="KW-0472">Membrane</keyword>
<keyword evidence="2" id="KW-0812">Transmembrane</keyword>
<accession>A0A9W4UU42</accession>
<evidence type="ECO:0000256" key="1">
    <source>
        <dbReference type="SAM" id="MobiDB-lite"/>
    </source>
</evidence>
<dbReference type="AlphaFoldDB" id="A0A9W4UU42"/>
<feature type="region of interest" description="Disordered" evidence="1">
    <location>
        <begin position="106"/>
        <end position="138"/>
    </location>
</feature>
<evidence type="ECO:0000256" key="2">
    <source>
        <dbReference type="SAM" id="Phobius"/>
    </source>
</evidence>
<sequence>MRPATSNHGWLQEGMIRGNMLTKVLPGDEESGRKKDDDYHHPKFGASSRAPRWTRSTVPLRWRRRRIILIFVALALVYGLARNLPDWAWEQSYDLRGIIPPSPPPVDSSYYARADDDAENEEPSGPPPGTNPPKPGQLAPHTYSGQIRFYRLSATLHGAGHTNGFRNVNRNVVFAISSLQSAATLLPVICDMSRWSRSWVHVAFMGREEIAIHDILDINGIDQVKCPAILHDARPDYAEYSTDERAESSVISAMGHIHSFLHPQVVIVDASEDAFFLRGVRAKTDAIGMTLIEGPENWDNSMWMTRLDAGSLKSWHDPFVEVIVQVPPQSSGVIQLLKSLKAADYAGLSHPHLTIELPAEVDDSVSSYLRDFEWPPTGERSRLSIRRRLTRERATQESSTIRFLELFYPSSTSNSHALLLSPQVELSPQFYQYTMYQLLEYKYSAFGAIDSANVMGVSMELPSTLLDGETKLVLPTPKDMHTPRYEELFPDTLSVPFLWQAPNSHATLFFGDKWAEFHSFVSNRVAKHSQTPKGVAQSKVVSETLPSWTEYMLEFMRVRGYALLYPGASSTEALVTVHNELYHIPEEFLDAEPTRGDSDATKQVPDESFVRAKTPAAAVNYPEPPVIPRNRPLHQALPLQADLPEVSQMPFLLHTGEQIPHINASTAAEGYARKYREVIGGCKVTEGMRRKMVASSARDLFCFGDETESDWEPEVDMSERFSESDALAAANDYAEKAGMDARVSPSPGAAAREGKGEAKEKMGITATAGPPSRTAIA</sequence>
<feature type="region of interest" description="Disordered" evidence="1">
    <location>
        <begin position="737"/>
        <end position="777"/>
    </location>
</feature>
<comment type="caution">
    <text evidence="3">The sequence shown here is derived from an EMBL/GenBank/DDBJ whole genome shotgun (WGS) entry which is preliminary data.</text>
</comment>
<proteinExistence type="predicted"/>
<feature type="compositionally biased region" description="Pro residues" evidence="1">
    <location>
        <begin position="124"/>
        <end position="135"/>
    </location>
</feature>
<dbReference type="OrthoDB" id="5397682at2759"/>
<organism evidence="3 4">
    <name type="scientific">Periconia digitata</name>
    <dbReference type="NCBI Taxonomy" id="1303443"/>
    <lineage>
        <taxon>Eukaryota</taxon>
        <taxon>Fungi</taxon>
        <taxon>Dikarya</taxon>
        <taxon>Ascomycota</taxon>
        <taxon>Pezizomycotina</taxon>
        <taxon>Dothideomycetes</taxon>
        <taxon>Pleosporomycetidae</taxon>
        <taxon>Pleosporales</taxon>
        <taxon>Massarineae</taxon>
        <taxon>Periconiaceae</taxon>
        <taxon>Periconia</taxon>
    </lineage>
</organism>
<feature type="transmembrane region" description="Helical" evidence="2">
    <location>
        <begin position="67"/>
        <end position="84"/>
    </location>
</feature>
<dbReference type="EMBL" id="CAOQHR010000013">
    <property type="protein sequence ID" value="CAI6342100.1"/>
    <property type="molecule type" value="Genomic_DNA"/>
</dbReference>
<keyword evidence="2" id="KW-1133">Transmembrane helix</keyword>
<dbReference type="PANTHER" id="PTHR33604:SF3">
    <property type="entry name" value="OSJNBA0004B13.7 PROTEIN"/>
    <property type="match status" value="1"/>
</dbReference>
<dbReference type="Proteomes" id="UP001152607">
    <property type="component" value="Unassembled WGS sequence"/>
</dbReference>
<evidence type="ECO:0000313" key="3">
    <source>
        <dbReference type="EMBL" id="CAI6342100.1"/>
    </source>
</evidence>
<protein>
    <recommendedName>
        <fullName evidence="5">Glycosyltransferase 2</fullName>
    </recommendedName>
</protein>
<name>A0A9W4UU42_9PLEO</name>
<feature type="compositionally biased region" description="Basic and acidic residues" evidence="1">
    <location>
        <begin position="752"/>
        <end position="762"/>
    </location>
</feature>
<reference evidence="3" key="1">
    <citation type="submission" date="2023-01" db="EMBL/GenBank/DDBJ databases">
        <authorList>
            <person name="Van Ghelder C."/>
            <person name="Rancurel C."/>
        </authorList>
    </citation>
    <scope>NUCLEOTIDE SEQUENCE</scope>
    <source>
        <strain evidence="3">CNCM I-4278</strain>
    </source>
</reference>
<keyword evidence="4" id="KW-1185">Reference proteome</keyword>
<feature type="compositionally biased region" description="Basic and acidic residues" evidence="1">
    <location>
        <begin position="30"/>
        <end position="41"/>
    </location>
</feature>
<feature type="region of interest" description="Disordered" evidence="1">
    <location>
        <begin position="25"/>
        <end position="50"/>
    </location>
</feature>
<gene>
    <name evidence="3" type="ORF">PDIGIT_LOCUS15303</name>
</gene>